<keyword evidence="2" id="KW-0805">Transcription regulation</keyword>
<organism evidence="6 7">
    <name type="scientific">Hansschlegelia zhihuaiae</name>
    <dbReference type="NCBI Taxonomy" id="405005"/>
    <lineage>
        <taxon>Bacteria</taxon>
        <taxon>Pseudomonadati</taxon>
        <taxon>Pseudomonadota</taxon>
        <taxon>Alphaproteobacteria</taxon>
        <taxon>Hyphomicrobiales</taxon>
        <taxon>Methylopilaceae</taxon>
        <taxon>Hansschlegelia</taxon>
    </lineage>
</organism>
<name>A0A4Q0MKI4_9HYPH</name>
<dbReference type="InterPro" id="IPR005119">
    <property type="entry name" value="LysR_subst-bd"/>
</dbReference>
<evidence type="ECO:0000256" key="3">
    <source>
        <dbReference type="ARBA" id="ARBA00023125"/>
    </source>
</evidence>
<gene>
    <name evidence="6" type="ORF">EK403_05460</name>
</gene>
<dbReference type="Proteomes" id="UP000289708">
    <property type="component" value="Unassembled WGS sequence"/>
</dbReference>
<evidence type="ECO:0000256" key="2">
    <source>
        <dbReference type="ARBA" id="ARBA00023015"/>
    </source>
</evidence>
<keyword evidence="7" id="KW-1185">Reference proteome</keyword>
<dbReference type="GO" id="GO:0003677">
    <property type="term" value="F:DNA binding"/>
    <property type="evidence" value="ECO:0007669"/>
    <property type="project" value="UniProtKB-KW"/>
</dbReference>
<keyword evidence="4" id="KW-0804">Transcription</keyword>
<dbReference type="SUPFAM" id="SSF53850">
    <property type="entry name" value="Periplasmic binding protein-like II"/>
    <property type="match status" value="1"/>
</dbReference>
<evidence type="ECO:0000313" key="7">
    <source>
        <dbReference type="Proteomes" id="UP000289708"/>
    </source>
</evidence>
<sequence length="294" mass="32033">MTDLDLSLLRTFVAIVDTGGVTSAGRAVGRTQSAITHQINRLEAQLGRPVFHQNRRAITLTADGEILLEYARAMLRLSEEAKARFAAPGIAGQVTLGTPDLYAAYLLPEVLGRFSRAYPEIEIQLHCRRSVHLHAELARDKLDIAILTEQPDLHAGEIVRAEPLIWVAARGARPELDDPIPLAVLPSGSVYRQRALEALGAAGRRWAIRSVSDTIAGLQAAVFARLAVSVFPLCAMALGMRRLGEDEGMPKLPDINLVLLRRPAGISDAAEHLAQYISRELQSAAPFRPPLREA</sequence>
<protein>
    <submittedName>
        <fullName evidence="6">LysR family transcriptional regulator</fullName>
    </submittedName>
</protein>
<dbReference type="GO" id="GO:0003700">
    <property type="term" value="F:DNA-binding transcription factor activity"/>
    <property type="evidence" value="ECO:0007669"/>
    <property type="project" value="InterPro"/>
</dbReference>
<dbReference type="PROSITE" id="PS50931">
    <property type="entry name" value="HTH_LYSR"/>
    <property type="match status" value="1"/>
</dbReference>
<dbReference type="EMBL" id="RYFI01000004">
    <property type="protein sequence ID" value="RXF74277.1"/>
    <property type="molecule type" value="Genomic_DNA"/>
</dbReference>
<dbReference type="SUPFAM" id="SSF46785">
    <property type="entry name" value="Winged helix' DNA-binding domain"/>
    <property type="match status" value="1"/>
</dbReference>
<accession>A0A4Q0MKI4</accession>
<dbReference type="InterPro" id="IPR050176">
    <property type="entry name" value="LTTR"/>
</dbReference>
<dbReference type="AlphaFoldDB" id="A0A4Q0MKI4"/>
<reference evidence="6 7" key="1">
    <citation type="submission" date="2018-12" db="EMBL/GenBank/DDBJ databases">
        <title>bacterium Hansschlegelia zhihuaiae S113.</title>
        <authorList>
            <person name="He J."/>
        </authorList>
    </citation>
    <scope>NUCLEOTIDE SEQUENCE [LARGE SCALE GENOMIC DNA]</scope>
    <source>
        <strain evidence="6 7">S 113</strain>
    </source>
</reference>
<dbReference type="Gene3D" id="1.10.10.10">
    <property type="entry name" value="Winged helix-like DNA-binding domain superfamily/Winged helix DNA-binding domain"/>
    <property type="match status" value="1"/>
</dbReference>
<dbReference type="Pfam" id="PF03466">
    <property type="entry name" value="LysR_substrate"/>
    <property type="match status" value="1"/>
</dbReference>
<keyword evidence="3" id="KW-0238">DNA-binding</keyword>
<dbReference type="Pfam" id="PF00126">
    <property type="entry name" value="HTH_1"/>
    <property type="match status" value="1"/>
</dbReference>
<dbReference type="RefSeq" id="WP_128776502.1">
    <property type="nucleotide sequence ID" value="NZ_RYFI01000004.1"/>
</dbReference>
<dbReference type="PANTHER" id="PTHR30579:SF7">
    <property type="entry name" value="HTH-TYPE TRANSCRIPTIONAL REGULATOR LRHA-RELATED"/>
    <property type="match status" value="1"/>
</dbReference>
<dbReference type="Gene3D" id="3.40.190.10">
    <property type="entry name" value="Periplasmic binding protein-like II"/>
    <property type="match status" value="2"/>
</dbReference>
<evidence type="ECO:0000256" key="1">
    <source>
        <dbReference type="ARBA" id="ARBA00009437"/>
    </source>
</evidence>
<dbReference type="OrthoDB" id="1631201at2"/>
<evidence type="ECO:0000313" key="6">
    <source>
        <dbReference type="EMBL" id="RXF74277.1"/>
    </source>
</evidence>
<proteinExistence type="inferred from homology"/>
<feature type="domain" description="HTH lysR-type" evidence="5">
    <location>
        <begin position="4"/>
        <end position="61"/>
    </location>
</feature>
<dbReference type="InterPro" id="IPR000847">
    <property type="entry name" value="LysR_HTH_N"/>
</dbReference>
<comment type="caution">
    <text evidence="6">The sequence shown here is derived from an EMBL/GenBank/DDBJ whole genome shotgun (WGS) entry which is preliminary data.</text>
</comment>
<dbReference type="InterPro" id="IPR036388">
    <property type="entry name" value="WH-like_DNA-bd_sf"/>
</dbReference>
<evidence type="ECO:0000259" key="5">
    <source>
        <dbReference type="PROSITE" id="PS50931"/>
    </source>
</evidence>
<dbReference type="InterPro" id="IPR036390">
    <property type="entry name" value="WH_DNA-bd_sf"/>
</dbReference>
<dbReference type="PANTHER" id="PTHR30579">
    <property type="entry name" value="TRANSCRIPTIONAL REGULATOR"/>
    <property type="match status" value="1"/>
</dbReference>
<comment type="similarity">
    <text evidence="1">Belongs to the LysR transcriptional regulatory family.</text>
</comment>
<evidence type="ECO:0000256" key="4">
    <source>
        <dbReference type="ARBA" id="ARBA00023163"/>
    </source>
</evidence>